<proteinExistence type="predicted"/>
<dbReference type="GO" id="GO:0044423">
    <property type="term" value="C:virion component"/>
    <property type="evidence" value="ECO:0007669"/>
    <property type="project" value="UniProtKB-KW"/>
</dbReference>
<organism evidence="10">
    <name type="scientific">Myoviridae sp. ct2DO6</name>
    <dbReference type="NCBI Taxonomy" id="2825020"/>
    <lineage>
        <taxon>Viruses</taxon>
        <taxon>Duplodnaviria</taxon>
        <taxon>Heunggongvirae</taxon>
        <taxon>Uroviricota</taxon>
        <taxon>Caudoviricetes</taxon>
    </lineage>
</organism>
<evidence type="ECO:0000256" key="5">
    <source>
        <dbReference type="ARBA" id="ARBA00022844"/>
    </source>
</evidence>
<dbReference type="NCBIfam" id="TIGR01543">
    <property type="entry name" value="proheadase_HK97"/>
    <property type="match status" value="1"/>
</dbReference>
<feature type="domain" description="Phage capsid-like C-terminal" evidence="9">
    <location>
        <begin position="230"/>
        <end position="491"/>
    </location>
</feature>
<evidence type="ECO:0000259" key="8">
    <source>
        <dbReference type="Pfam" id="PF04586"/>
    </source>
</evidence>
<keyword evidence="7" id="KW-1273">Viral capsid maturation</keyword>
<sequence>MKQTQTRAYNVRAADKPLIVEGTVIVFDKPADMGGYTEFIARNALDGVNLDNITLLVNHNGTGIPLARSPKTLTLTISETGLDMRAELPDTEQGRSVYEAIKRGDLSEMSFAFEISEYAFDEQKRECTITKIAAVYEISIVNRAAYPQTSVQARAGKEVKFMNHFNPIESAVLNTAAVNPDTHAAPEYRSAFYKRLLGKELTDGETRAFGAGAAEKRADGFNTLSNSVAVVPTQTLNEVVKQARGTNGLYNEVRIFNVPSNLSVPVGTPSDAASWHVEGASVERGNAATAAVTFSGLELVKVLSMSAAVRRMDIAAFESYITQELRSAVADAIGAAIVSGTGAGQPTGILSGVVWTDANTVSTNTLTADNLLAAIAKMPAGYAGGAKFAMSAATLFGQVYTLKDNDGRYIFTDTESGGVRRLFGFGIVLDDNVPVGTVLFGNFLYYGVNIPQGVAVEVSRESGFTSGLIDFRALCITDGKPIVPGAFVKIEVTVA</sequence>
<evidence type="ECO:0000259" key="9">
    <source>
        <dbReference type="Pfam" id="PF05065"/>
    </source>
</evidence>
<evidence type="ECO:0000256" key="6">
    <source>
        <dbReference type="ARBA" id="ARBA00022950"/>
    </source>
</evidence>
<keyword evidence="3" id="KW-0645">Protease</keyword>
<feature type="domain" description="Prohead serine protease" evidence="8">
    <location>
        <begin position="10"/>
        <end position="155"/>
    </location>
</feature>
<dbReference type="Pfam" id="PF04586">
    <property type="entry name" value="Peptidase_S78"/>
    <property type="match status" value="1"/>
</dbReference>
<dbReference type="InterPro" id="IPR024455">
    <property type="entry name" value="Phage_capsid"/>
</dbReference>
<reference evidence="10" key="1">
    <citation type="journal article" date="2021" name="Proc. Natl. Acad. Sci. U.S.A.">
        <title>A Catalog of Tens of Thousands of Viruses from Human Metagenomes Reveals Hidden Associations with Chronic Diseases.</title>
        <authorList>
            <person name="Tisza M.J."/>
            <person name="Buck C.B."/>
        </authorList>
    </citation>
    <scope>NUCLEOTIDE SEQUENCE</scope>
    <source>
        <strain evidence="10">Ct2DO6</strain>
    </source>
</reference>
<dbReference type="NCBIfam" id="TIGR01554">
    <property type="entry name" value="major_cap_HK97"/>
    <property type="match status" value="1"/>
</dbReference>
<comment type="subcellular location">
    <subcellularLocation>
        <location evidence="1">Virion</location>
    </subcellularLocation>
</comment>
<evidence type="ECO:0000313" key="10">
    <source>
        <dbReference type="EMBL" id="DAE12954.1"/>
    </source>
</evidence>
<dbReference type="InterPro" id="IPR054613">
    <property type="entry name" value="Peptidase_S78_dom"/>
</dbReference>
<dbReference type="GO" id="GO:0008233">
    <property type="term" value="F:peptidase activity"/>
    <property type="evidence" value="ECO:0007669"/>
    <property type="project" value="UniProtKB-KW"/>
</dbReference>
<protein>
    <submittedName>
        <fullName evidence="10">Major capsid protein</fullName>
    </submittedName>
</protein>
<dbReference type="GO" id="GO:0006508">
    <property type="term" value="P:proteolysis"/>
    <property type="evidence" value="ECO:0007669"/>
    <property type="project" value="UniProtKB-KW"/>
</dbReference>
<keyword evidence="5" id="KW-0946">Virion</keyword>
<evidence type="ECO:0000256" key="7">
    <source>
        <dbReference type="ARBA" id="ARBA00023045"/>
    </source>
</evidence>
<keyword evidence="2" id="KW-1188">Viral release from host cell</keyword>
<name>A0A8S5Q1B4_9CAUD</name>
<keyword evidence="4" id="KW-0378">Hydrolase</keyword>
<dbReference type="InterPro" id="IPR054612">
    <property type="entry name" value="Phage_capsid-like_C"/>
</dbReference>
<evidence type="ECO:0000256" key="3">
    <source>
        <dbReference type="ARBA" id="ARBA00022670"/>
    </source>
</evidence>
<dbReference type="SUPFAM" id="SSF56563">
    <property type="entry name" value="Major capsid protein gp5"/>
    <property type="match status" value="1"/>
</dbReference>
<accession>A0A8S5Q1B4</accession>
<dbReference type="GO" id="GO:0046797">
    <property type="term" value="P:viral procapsid maturation"/>
    <property type="evidence" value="ECO:0007669"/>
    <property type="project" value="UniProtKB-KW"/>
</dbReference>
<dbReference type="Pfam" id="PF05065">
    <property type="entry name" value="Phage_capsid"/>
    <property type="match status" value="1"/>
</dbReference>
<evidence type="ECO:0000256" key="4">
    <source>
        <dbReference type="ARBA" id="ARBA00022801"/>
    </source>
</evidence>
<evidence type="ECO:0000256" key="2">
    <source>
        <dbReference type="ARBA" id="ARBA00022612"/>
    </source>
</evidence>
<dbReference type="InterPro" id="IPR006433">
    <property type="entry name" value="Prohead_protease"/>
</dbReference>
<dbReference type="EMBL" id="BK015561">
    <property type="protein sequence ID" value="DAE12954.1"/>
    <property type="molecule type" value="Genomic_DNA"/>
</dbReference>
<evidence type="ECO:0000256" key="1">
    <source>
        <dbReference type="ARBA" id="ARBA00004328"/>
    </source>
</evidence>
<dbReference type="Gene3D" id="3.30.2320.10">
    <property type="entry name" value="hypothetical protein PF0899 domain"/>
    <property type="match status" value="1"/>
</dbReference>
<keyword evidence="6" id="KW-0118">Viral capsid assembly</keyword>